<dbReference type="Gene3D" id="3.30.70.360">
    <property type="match status" value="1"/>
</dbReference>
<evidence type="ECO:0000256" key="2">
    <source>
        <dbReference type="ARBA" id="ARBA00022801"/>
    </source>
</evidence>
<dbReference type="PIRSF" id="PIRSF037238">
    <property type="entry name" value="Carboxypeptidase_G2"/>
    <property type="match status" value="1"/>
</dbReference>
<feature type="active site" description="Proton acceptor" evidence="3">
    <location>
        <position position="157"/>
    </location>
</feature>
<dbReference type="InterPro" id="IPR017150">
    <property type="entry name" value="Pept_M20_glutamate_carboxypep"/>
</dbReference>
<dbReference type="InterPro" id="IPR050072">
    <property type="entry name" value="Peptidase_M20A"/>
</dbReference>
<dbReference type="AlphaFoldDB" id="A0A1M4YC93"/>
<protein>
    <submittedName>
        <fullName evidence="5">Glutamate carboxypeptidase</fullName>
    </submittedName>
</protein>
<dbReference type="EMBL" id="FQVN01000002">
    <property type="protein sequence ID" value="SHF03355.1"/>
    <property type="molecule type" value="Genomic_DNA"/>
</dbReference>
<dbReference type="Proteomes" id="UP000184501">
    <property type="component" value="Unassembled WGS sequence"/>
</dbReference>
<keyword evidence="5" id="KW-0645">Protease</keyword>
<dbReference type="STRING" id="2017.SAMN05444320_102310"/>
<proteinExistence type="predicted"/>
<dbReference type="PANTHER" id="PTHR43808">
    <property type="entry name" value="ACETYLORNITHINE DEACETYLASE"/>
    <property type="match status" value="1"/>
</dbReference>
<dbReference type="InterPro" id="IPR011650">
    <property type="entry name" value="Peptidase_M20_dimer"/>
</dbReference>
<dbReference type="InterPro" id="IPR002933">
    <property type="entry name" value="Peptidase_M20"/>
</dbReference>
<evidence type="ECO:0000313" key="6">
    <source>
        <dbReference type="Proteomes" id="UP000184501"/>
    </source>
</evidence>
<dbReference type="GO" id="GO:0046872">
    <property type="term" value="F:metal ion binding"/>
    <property type="evidence" value="ECO:0007669"/>
    <property type="project" value="UniProtKB-KW"/>
</dbReference>
<dbReference type="Pfam" id="PF01546">
    <property type="entry name" value="Peptidase_M20"/>
    <property type="match status" value="1"/>
</dbReference>
<dbReference type="OrthoDB" id="9783294at2"/>
<sequence length="402" mass="41931">MTSATPTNQPLGWLTAHTDDLVADLALLVASESPSTDPDRLDRTADLLHDWLTTRLPDVAVRRVRPLGDDRGGIVEAVVDSDAAESAGEVLVLGHYDTVWPAGTLADWPFTVTDGVATGPGAFDMKAGLVQAVWAVAALRRFGIARPRVRFLFTPDEEVGSHGSRPVIEHAAAAAVATLVPEPGVDGRVKTRRKGIGLFRVEARGVEVHAGLEPEKGASAVTALAEALLALRGIANPAVGTTLNPGVVEGGTRPNVVAGRAHAEVDVRVSTDAEMRRVERELSRLRAGDDRVELRVTGGWNRPPMTPNLGSMGLLGIARDVAGELGGVLDEVSVGGASDGNFVSALGRPVLDGVGAVGGGAHARTEHVIVDRMPYQSALVAGVIARLAVTQPQDVITSADDN</sequence>
<evidence type="ECO:0000313" key="5">
    <source>
        <dbReference type="EMBL" id="SHF03355.1"/>
    </source>
</evidence>
<dbReference type="InterPro" id="IPR036264">
    <property type="entry name" value="Bact_exopeptidase_dim_dom"/>
</dbReference>
<keyword evidence="6" id="KW-1185">Reference proteome</keyword>
<dbReference type="Pfam" id="PF07687">
    <property type="entry name" value="M20_dimer"/>
    <property type="match status" value="1"/>
</dbReference>
<dbReference type="SUPFAM" id="SSF55031">
    <property type="entry name" value="Bacterial exopeptidase dimerisation domain"/>
    <property type="match status" value="1"/>
</dbReference>
<dbReference type="Gene3D" id="3.40.630.10">
    <property type="entry name" value="Zn peptidases"/>
    <property type="match status" value="1"/>
</dbReference>
<name>A0A1M4YC93_STRHI</name>
<dbReference type="PANTHER" id="PTHR43808:SF9">
    <property type="entry name" value="BLL0789 PROTEIN"/>
    <property type="match status" value="1"/>
</dbReference>
<reference evidence="5 6" key="1">
    <citation type="submission" date="2016-11" db="EMBL/GenBank/DDBJ databases">
        <authorList>
            <person name="Jaros S."/>
            <person name="Januszkiewicz K."/>
            <person name="Wedrychowicz H."/>
        </authorList>
    </citation>
    <scope>NUCLEOTIDE SEQUENCE [LARGE SCALE GENOMIC DNA]</scope>
    <source>
        <strain evidence="5 6">DSM 44523</strain>
    </source>
</reference>
<evidence type="ECO:0000256" key="3">
    <source>
        <dbReference type="PIRSR" id="PIRSR037238-1"/>
    </source>
</evidence>
<gene>
    <name evidence="5" type="ORF">SAMN05444320_102310</name>
</gene>
<accession>A0A1M4YC93</accession>
<evidence type="ECO:0000256" key="1">
    <source>
        <dbReference type="ARBA" id="ARBA00022723"/>
    </source>
</evidence>
<keyword evidence="2" id="KW-0378">Hydrolase</keyword>
<keyword evidence="1" id="KW-0479">Metal-binding</keyword>
<dbReference type="GO" id="GO:0004180">
    <property type="term" value="F:carboxypeptidase activity"/>
    <property type="evidence" value="ECO:0007669"/>
    <property type="project" value="UniProtKB-KW"/>
</dbReference>
<dbReference type="RefSeq" id="WP_073480576.1">
    <property type="nucleotide sequence ID" value="NZ_FQVN01000002.1"/>
</dbReference>
<dbReference type="SUPFAM" id="SSF53187">
    <property type="entry name" value="Zn-dependent exopeptidases"/>
    <property type="match status" value="1"/>
</dbReference>
<feature type="active site" evidence="3">
    <location>
        <position position="97"/>
    </location>
</feature>
<evidence type="ECO:0000259" key="4">
    <source>
        <dbReference type="Pfam" id="PF07687"/>
    </source>
</evidence>
<organism evidence="5 6">
    <name type="scientific">Streptoalloteichus hindustanus</name>
    <dbReference type="NCBI Taxonomy" id="2017"/>
    <lineage>
        <taxon>Bacteria</taxon>
        <taxon>Bacillati</taxon>
        <taxon>Actinomycetota</taxon>
        <taxon>Actinomycetes</taxon>
        <taxon>Pseudonocardiales</taxon>
        <taxon>Pseudonocardiaceae</taxon>
        <taxon>Streptoalloteichus</taxon>
    </lineage>
</organism>
<keyword evidence="5" id="KW-0121">Carboxypeptidase</keyword>
<feature type="domain" description="Peptidase M20 dimerisation" evidence="4">
    <location>
        <begin position="192"/>
        <end position="282"/>
    </location>
</feature>